<protein>
    <submittedName>
        <fullName evidence="1">Uncharacterized protein</fullName>
    </submittedName>
</protein>
<organism evidence="1 2">
    <name type="scientific">Gossypium arboreum</name>
    <name type="common">Tree cotton</name>
    <name type="synonym">Gossypium nanking</name>
    <dbReference type="NCBI Taxonomy" id="29729"/>
    <lineage>
        <taxon>Eukaryota</taxon>
        <taxon>Viridiplantae</taxon>
        <taxon>Streptophyta</taxon>
        <taxon>Embryophyta</taxon>
        <taxon>Tracheophyta</taxon>
        <taxon>Spermatophyta</taxon>
        <taxon>Magnoliopsida</taxon>
        <taxon>eudicotyledons</taxon>
        <taxon>Gunneridae</taxon>
        <taxon>Pentapetalae</taxon>
        <taxon>rosids</taxon>
        <taxon>malvids</taxon>
        <taxon>Malvales</taxon>
        <taxon>Malvaceae</taxon>
        <taxon>Malvoideae</taxon>
        <taxon>Gossypium</taxon>
    </lineage>
</organism>
<evidence type="ECO:0000313" key="1">
    <source>
        <dbReference type="EMBL" id="KHG22914.1"/>
    </source>
</evidence>
<gene>
    <name evidence="1" type="ORF">F383_07583</name>
</gene>
<name>A0A0B0PEQ4_GOSAR</name>
<reference evidence="2" key="1">
    <citation type="submission" date="2014-09" db="EMBL/GenBank/DDBJ databases">
        <authorList>
            <person name="Mudge J."/>
            <person name="Ramaraj T."/>
            <person name="Lindquist I.E."/>
            <person name="Bharti A.K."/>
            <person name="Sundararajan A."/>
            <person name="Cameron C.T."/>
            <person name="Woodward J.E."/>
            <person name="May G.D."/>
            <person name="Brubaker C."/>
            <person name="Broadhvest J."/>
            <person name="Wilkins T.A."/>
        </authorList>
    </citation>
    <scope>NUCLEOTIDE SEQUENCE</scope>
    <source>
        <strain evidence="2">cv. AKA8401</strain>
    </source>
</reference>
<sequence>MYNLLVYNLTTSWSLNEHIIHITKFLHLFITKLTKQYIESLPLNTSDQSSILGGFRPSSIFIS</sequence>
<proteinExistence type="predicted"/>
<dbReference type="Proteomes" id="UP000032142">
    <property type="component" value="Unassembled WGS sequence"/>
</dbReference>
<keyword evidence="2" id="KW-1185">Reference proteome</keyword>
<accession>A0A0B0PEQ4</accession>
<dbReference type="AlphaFoldDB" id="A0A0B0PEQ4"/>
<dbReference type="EMBL" id="KN423237">
    <property type="protein sequence ID" value="KHG22914.1"/>
    <property type="molecule type" value="Genomic_DNA"/>
</dbReference>
<evidence type="ECO:0000313" key="2">
    <source>
        <dbReference type="Proteomes" id="UP000032142"/>
    </source>
</evidence>